<dbReference type="SUPFAM" id="SSF54909">
    <property type="entry name" value="Dimeric alpha+beta barrel"/>
    <property type="match status" value="1"/>
</dbReference>
<sequence>MARYILLAMNGPTSPGEDAAYNEWYNGTHVPDLLACEAVKSARRFKVVQQKGLNNPYVAAYDIETDDLAATLAQLPPPDVPYFDLANSAHILAIEIDPEE</sequence>
<evidence type="ECO:0000313" key="2">
    <source>
        <dbReference type="Proteomes" id="UP000322077"/>
    </source>
</evidence>
<dbReference type="RefSeq" id="WP_149521592.1">
    <property type="nucleotide sequence ID" value="NZ_VTOU01000002.1"/>
</dbReference>
<dbReference type="Proteomes" id="UP000322077">
    <property type="component" value="Unassembled WGS sequence"/>
</dbReference>
<keyword evidence="2" id="KW-1185">Reference proteome</keyword>
<proteinExistence type="predicted"/>
<gene>
    <name evidence="1" type="ORF">FYJ91_07235</name>
</gene>
<dbReference type="InterPro" id="IPR011008">
    <property type="entry name" value="Dimeric_a/b-barrel"/>
</dbReference>
<dbReference type="AlphaFoldDB" id="A0A5D9C8G3"/>
<evidence type="ECO:0000313" key="1">
    <source>
        <dbReference type="EMBL" id="TZG27380.1"/>
    </source>
</evidence>
<comment type="caution">
    <text evidence="1">The sequence shown here is derived from an EMBL/GenBank/DDBJ whole genome shotgun (WGS) entry which is preliminary data.</text>
</comment>
<evidence type="ECO:0008006" key="3">
    <source>
        <dbReference type="Google" id="ProtNLM"/>
    </source>
</evidence>
<dbReference type="EMBL" id="VTOU01000002">
    <property type="protein sequence ID" value="TZG27380.1"/>
    <property type="molecule type" value="Genomic_DNA"/>
</dbReference>
<reference evidence="1 2" key="1">
    <citation type="submission" date="2019-08" db="EMBL/GenBank/DDBJ databases">
        <authorList>
            <person name="Wang G."/>
            <person name="Xu Z."/>
        </authorList>
    </citation>
    <scope>NUCLEOTIDE SEQUENCE [LARGE SCALE GENOMIC DNA]</scope>
    <source>
        <strain evidence="1 2">ZX</strain>
    </source>
</reference>
<protein>
    <recommendedName>
        <fullName evidence="3">EthD family reductase</fullName>
    </recommendedName>
</protein>
<organism evidence="1 2">
    <name type="scientific">Sphingomonas montanisoli</name>
    <dbReference type="NCBI Taxonomy" id="2606412"/>
    <lineage>
        <taxon>Bacteria</taxon>
        <taxon>Pseudomonadati</taxon>
        <taxon>Pseudomonadota</taxon>
        <taxon>Alphaproteobacteria</taxon>
        <taxon>Sphingomonadales</taxon>
        <taxon>Sphingomonadaceae</taxon>
        <taxon>Sphingomonas</taxon>
    </lineage>
</organism>
<name>A0A5D9C8G3_9SPHN</name>
<accession>A0A5D9C8G3</accession>